<name>A0A1B9R385_9VIBR</name>
<dbReference type="InterPro" id="IPR045584">
    <property type="entry name" value="Pilin-like"/>
</dbReference>
<evidence type="ECO:0000313" key="2">
    <source>
        <dbReference type="EMBL" id="OCH78632.1"/>
    </source>
</evidence>
<dbReference type="RefSeq" id="WP_065576244.1">
    <property type="nucleotide sequence ID" value="NZ_JBNGCH010000070.1"/>
</dbReference>
<dbReference type="PROSITE" id="PS00409">
    <property type="entry name" value="PROKAR_NTER_METHYL"/>
    <property type="match status" value="1"/>
</dbReference>
<dbReference type="Pfam" id="PF07963">
    <property type="entry name" value="N_methyl"/>
    <property type="match status" value="1"/>
</dbReference>
<keyword evidence="1" id="KW-1133">Transmembrane helix</keyword>
<dbReference type="InterPro" id="IPR012902">
    <property type="entry name" value="N_methyl_site"/>
</dbReference>
<dbReference type="AlphaFoldDB" id="A0A1B9R385"/>
<evidence type="ECO:0000256" key="1">
    <source>
        <dbReference type="SAM" id="Phobius"/>
    </source>
</evidence>
<organism evidence="2 3">
    <name type="scientific">Vibrio genomosp. F10</name>
    <dbReference type="NCBI Taxonomy" id="723171"/>
    <lineage>
        <taxon>Bacteria</taxon>
        <taxon>Pseudomonadati</taxon>
        <taxon>Pseudomonadota</taxon>
        <taxon>Gammaproteobacteria</taxon>
        <taxon>Vibrionales</taxon>
        <taxon>Vibrionaceae</taxon>
        <taxon>Vibrio</taxon>
    </lineage>
</organism>
<evidence type="ECO:0000313" key="3">
    <source>
        <dbReference type="Proteomes" id="UP000093173"/>
    </source>
</evidence>
<comment type="caution">
    <text evidence="2">The sequence shown here is derived from an EMBL/GenBank/DDBJ whole genome shotgun (WGS) entry which is preliminary data.</text>
</comment>
<feature type="transmembrane region" description="Helical" evidence="1">
    <location>
        <begin position="12"/>
        <end position="33"/>
    </location>
</feature>
<dbReference type="EMBL" id="MAJZ01000070">
    <property type="protein sequence ID" value="OCH78632.1"/>
    <property type="molecule type" value="Genomic_DNA"/>
</dbReference>
<dbReference type="NCBIfam" id="TIGR02532">
    <property type="entry name" value="IV_pilin_GFxxxE"/>
    <property type="match status" value="1"/>
</dbReference>
<proteinExistence type="predicted"/>
<sequence>MLMKLPKGFTLIESVIAIVIMGFAMLALTSFLYPQIERSAAVQYQTRAVTLGQSMLSQILARGFDHNSDFDGGTLRCGEIASGALTCTPFDALGKDGAEAKPSDFNDVDDYIGCWRGANSSECGSVTPTYSLTDILGADISAQYNNFTVIVAVTYVDPTSFSDTTSITTMKKITVQIQAGKWGDYRFFGYKGNY</sequence>
<keyword evidence="1" id="KW-0812">Transmembrane</keyword>
<accession>A0A1B9R385</accession>
<reference evidence="3" key="1">
    <citation type="submission" date="2016-06" db="EMBL/GenBank/DDBJ databases">
        <authorList>
            <person name="Hehemann J.-H."/>
            <person name="Arevalo P."/>
            <person name="Datta M.S."/>
            <person name="Polz M.F."/>
        </authorList>
    </citation>
    <scope>NUCLEOTIDE SEQUENCE [LARGE SCALE GENOMIC DNA]</scope>
    <source>
        <strain evidence="3">9CSC122</strain>
    </source>
</reference>
<dbReference type="SUPFAM" id="SSF54523">
    <property type="entry name" value="Pili subunits"/>
    <property type="match status" value="1"/>
</dbReference>
<dbReference type="Proteomes" id="UP000093173">
    <property type="component" value="Unassembled WGS sequence"/>
</dbReference>
<keyword evidence="3" id="KW-1185">Reference proteome</keyword>
<gene>
    <name evidence="2" type="ORF">A6E14_04045</name>
</gene>
<keyword evidence="1" id="KW-0472">Membrane</keyword>
<protein>
    <submittedName>
        <fullName evidence="2">MSHA biogenesis protein MshD</fullName>
    </submittedName>
</protein>